<feature type="domain" description="Microcystin LR degradation protein MlrC N-terminal" evidence="3">
    <location>
        <begin position="17"/>
        <end position="308"/>
    </location>
</feature>
<dbReference type="Pfam" id="PF07364">
    <property type="entry name" value="DUF1485"/>
    <property type="match status" value="1"/>
</dbReference>
<dbReference type="Pfam" id="PF07171">
    <property type="entry name" value="MlrC_C"/>
    <property type="match status" value="1"/>
</dbReference>
<dbReference type="GO" id="GO:0006508">
    <property type="term" value="P:proteolysis"/>
    <property type="evidence" value="ECO:0007669"/>
    <property type="project" value="UniProtKB-KW"/>
</dbReference>
<comment type="function">
    <text evidence="1">Involved in peptidolytic degradation of cyclic heptapeptide hepatotoxin microcystin (MC).</text>
</comment>
<keyword evidence="1" id="KW-0378">Hydrolase</keyword>
<comment type="cofactor">
    <cofactor evidence="1">
        <name>Zn(2+)</name>
        <dbReference type="ChEBI" id="CHEBI:29105"/>
    </cofactor>
    <text evidence="1">Binds 1 zinc ion per subunit.</text>
</comment>
<keyword evidence="1" id="KW-0645">Protease</keyword>
<dbReference type="Proteomes" id="UP000316030">
    <property type="component" value="Unassembled WGS sequence"/>
</dbReference>
<evidence type="ECO:0000256" key="1">
    <source>
        <dbReference type="PIRNR" id="PIRNR012702"/>
    </source>
</evidence>
<dbReference type="GO" id="GO:0046872">
    <property type="term" value="F:metal ion binding"/>
    <property type="evidence" value="ECO:0007669"/>
    <property type="project" value="UniProtKB-KW"/>
</dbReference>
<dbReference type="PIRSF" id="PIRSF012702">
    <property type="entry name" value="UCP012702"/>
    <property type="match status" value="1"/>
</dbReference>
<comment type="similarity">
    <text evidence="1">Belongs to the peptidase M81 family.</text>
</comment>
<dbReference type="EMBL" id="FXTO01000003">
    <property type="protein sequence ID" value="SMO47676.1"/>
    <property type="molecule type" value="Genomic_DNA"/>
</dbReference>
<keyword evidence="1" id="KW-0479">Metal-binding</keyword>
<evidence type="ECO:0000313" key="4">
    <source>
        <dbReference type="EMBL" id="SMO47676.1"/>
    </source>
</evidence>
<proteinExistence type="inferred from homology"/>
<dbReference type="InterPro" id="IPR015995">
    <property type="entry name" value="MlrC_N"/>
</dbReference>
<keyword evidence="5" id="KW-1185">Reference proteome</keyword>
<dbReference type="InterPro" id="IPR009197">
    <property type="entry name" value="MlrC"/>
</dbReference>
<evidence type="ECO:0000259" key="3">
    <source>
        <dbReference type="Pfam" id="PF07364"/>
    </source>
</evidence>
<dbReference type="AlphaFoldDB" id="A0A521BKR5"/>
<evidence type="ECO:0000259" key="2">
    <source>
        <dbReference type="Pfam" id="PF07171"/>
    </source>
</evidence>
<organism evidence="4 5">
    <name type="scientific">Thalassovita litoralis</name>
    <dbReference type="NCBI Taxonomy" id="1010611"/>
    <lineage>
        <taxon>Bacteria</taxon>
        <taxon>Pseudomonadati</taxon>
        <taxon>Pseudomonadota</taxon>
        <taxon>Alphaproteobacteria</taxon>
        <taxon>Rhodobacterales</taxon>
        <taxon>Roseobacteraceae</taxon>
        <taxon>Thalassovita</taxon>
    </lineage>
</organism>
<feature type="domain" description="Microcystin LR degradation protein MlrC C-terminal" evidence="2">
    <location>
        <begin position="320"/>
        <end position="497"/>
    </location>
</feature>
<evidence type="ECO:0000313" key="5">
    <source>
        <dbReference type="Proteomes" id="UP000316030"/>
    </source>
</evidence>
<keyword evidence="1" id="KW-0482">Metalloprotease</keyword>
<protein>
    <recommendedName>
        <fullName evidence="1">Microcystinase C</fullName>
        <shortName evidence="1">MlrC</shortName>
    </recommendedName>
</protein>
<reference evidence="4 5" key="1">
    <citation type="submission" date="2017-05" db="EMBL/GenBank/DDBJ databases">
        <authorList>
            <person name="Varghese N."/>
            <person name="Submissions S."/>
        </authorList>
    </citation>
    <scope>NUCLEOTIDE SEQUENCE [LARGE SCALE GENOMIC DNA]</scope>
    <source>
        <strain evidence="4 5">DSM 29506</strain>
    </source>
</reference>
<dbReference type="GO" id="GO:0008237">
    <property type="term" value="F:metallopeptidase activity"/>
    <property type="evidence" value="ECO:0007669"/>
    <property type="project" value="UniProtKB-KW"/>
</dbReference>
<dbReference type="InterPro" id="IPR010799">
    <property type="entry name" value="MlrC_C"/>
</dbReference>
<gene>
    <name evidence="4" type="ORF">SAMN06265173_103122</name>
</gene>
<accession>A0A521BKR5</accession>
<sequence length="519" mass="54538">MRLGTESDGVGRLMAKRVALAGFLHETNTFAPSPADMDSFIQGGGYMPLARGQRLIDAGRDINLGIGGAVTYGEAAGWDMVPVLWCGAIPSAAVTRDAYDRITDEIVEGIRAALPLDGVFLDLHGAMVAEHVDDGEGELLARVRQVVGPDVFIASALDLHGNITQQMVDAADVLVGFRTYPHVDMAETGHRAAEQLNRLMTRGQPFAKAFRRLDFLIPIAWQSTFAEPAKGIYDRLAAQEGGALSSLSYFFGFPAADFPECGPTVVAYSDTQADADAGADAVLADVNAAEAEFAGKSYDPDAGVAEAMRIAETASRPVVIADTQDNPGAGGDSNTTGMLRALVRANAQRAALGLMVDPTAAAAAHAAGQGAEIEIAVGGFSDVPGDSPFVGRFVVETLSDGKFVASGPYYGGAPMDLGPSACLRIGDVRVAVTTHKAQMADQNMYRFVGIEPTEQAILVNKSSVHFRADFDPIAETILTCTAPGPMPLSPASLPWNRLAPGMKLEPLGARFTPAKQEVS</sequence>
<name>A0A521BKR5_9RHOB</name>
<dbReference type="RefSeq" id="WP_235891396.1">
    <property type="nucleotide sequence ID" value="NZ_FXTO01000003.1"/>
</dbReference>